<protein>
    <recommendedName>
        <fullName evidence="10">Protein kinase domain-containing protein</fullName>
    </recommendedName>
</protein>
<dbReference type="InterPro" id="IPR011009">
    <property type="entry name" value="Kinase-like_dom_sf"/>
</dbReference>
<dbReference type="GO" id="GO:0016020">
    <property type="term" value="C:membrane"/>
    <property type="evidence" value="ECO:0007669"/>
    <property type="project" value="UniProtKB-SubCell"/>
</dbReference>
<evidence type="ECO:0000256" key="9">
    <source>
        <dbReference type="SAM" id="Phobius"/>
    </source>
</evidence>
<dbReference type="InterPro" id="IPR051809">
    <property type="entry name" value="Plant_receptor-like_S/T_kinase"/>
</dbReference>
<reference evidence="11 12" key="1">
    <citation type="journal article" date="2019" name="Sci. Rep.">
        <title>A high-quality genome of Eragrostis curvula grass provides insights into Poaceae evolution and supports new strategies to enhance forage quality.</title>
        <authorList>
            <person name="Carballo J."/>
            <person name="Santos B.A.C.M."/>
            <person name="Zappacosta D."/>
            <person name="Garbus I."/>
            <person name="Selva J.P."/>
            <person name="Gallo C.A."/>
            <person name="Diaz A."/>
            <person name="Albertini E."/>
            <person name="Caccamo M."/>
            <person name="Echenique V."/>
        </authorList>
    </citation>
    <scope>NUCLEOTIDE SEQUENCE [LARGE SCALE GENOMIC DNA]</scope>
    <source>
        <strain evidence="12">cv. Victoria</strain>
        <tissue evidence="11">Leaf</tissue>
    </source>
</reference>
<dbReference type="SUPFAM" id="SSF56112">
    <property type="entry name" value="Protein kinase-like (PK-like)"/>
    <property type="match status" value="1"/>
</dbReference>
<dbReference type="EMBL" id="RWGY01000013">
    <property type="protein sequence ID" value="TVU26574.1"/>
    <property type="molecule type" value="Genomic_DNA"/>
</dbReference>
<evidence type="ECO:0000256" key="6">
    <source>
        <dbReference type="ARBA" id="ARBA00022989"/>
    </source>
</evidence>
<dbReference type="AlphaFoldDB" id="A0A5J9UT55"/>
<evidence type="ECO:0000313" key="11">
    <source>
        <dbReference type="EMBL" id="TVU26574.1"/>
    </source>
</evidence>
<comment type="subcellular location">
    <subcellularLocation>
        <location evidence="1">Membrane</location>
    </subcellularLocation>
</comment>
<evidence type="ECO:0000313" key="12">
    <source>
        <dbReference type="Proteomes" id="UP000324897"/>
    </source>
</evidence>
<keyword evidence="3 9" id="KW-0812">Transmembrane</keyword>
<dbReference type="InterPro" id="IPR001245">
    <property type="entry name" value="Ser-Thr/Tyr_kinase_cat_dom"/>
</dbReference>
<dbReference type="Gene3D" id="3.30.200.20">
    <property type="entry name" value="Phosphorylase Kinase, domain 1"/>
    <property type="match status" value="1"/>
</dbReference>
<dbReference type="OrthoDB" id="676979at2759"/>
<dbReference type="PANTHER" id="PTHR27008">
    <property type="entry name" value="OS04G0122200 PROTEIN"/>
    <property type="match status" value="1"/>
</dbReference>
<keyword evidence="8" id="KW-0325">Glycoprotein</keyword>
<evidence type="ECO:0000256" key="1">
    <source>
        <dbReference type="ARBA" id="ARBA00004370"/>
    </source>
</evidence>
<dbReference type="InterPro" id="IPR001611">
    <property type="entry name" value="Leu-rich_rpt"/>
</dbReference>
<keyword evidence="12" id="KW-1185">Reference proteome</keyword>
<dbReference type="GO" id="GO:0005524">
    <property type="term" value="F:ATP binding"/>
    <property type="evidence" value="ECO:0007669"/>
    <property type="project" value="InterPro"/>
</dbReference>
<keyword evidence="6 9" id="KW-1133">Transmembrane helix</keyword>
<dbReference type="Gene3D" id="1.10.510.10">
    <property type="entry name" value="Transferase(Phosphotransferase) domain 1"/>
    <property type="match status" value="1"/>
</dbReference>
<dbReference type="PANTHER" id="PTHR27008:SF537">
    <property type="entry name" value="OS11G0173432 PROTEIN"/>
    <property type="match status" value="1"/>
</dbReference>
<accession>A0A5J9UT55</accession>
<evidence type="ECO:0000256" key="5">
    <source>
        <dbReference type="ARBA" id="ARBA00022737"/>
    </source>
</evidence>
<evidence type="ECO:0000259" key="10">
    <source>
        <dbReference type="PROSITE" id="PS50011"/>
    </source>
</evidence>
<keyword evidence="5" id="KW-0677">Repeat</keyword>
<dbReference type="FunFam" id="3.80.10.10:FF:000041">
    <property type="entry name" value="LRR receptor-like serine/threonine-protein kinase ERECTA"/>
    <property type="match status" value="1"/>
</dbReference>
<dbReference type="Pfam" id="PF07714">
    <property type="entry name" value="PK_Tyr_Ser-Thr"/>
    <property type="match status" value="1"/>
</dbReference>
<dbReference type="Gene3D" id="3.80.10.10">
    <property type="entry name" value="Ribonuclease Inhibitor"/>
    <property type="match status" value="2"/>
</dbReference>
<dbReference type="PROSITE" id="PS50011">
    <property type="entry name" value="PROTEIN_KINASE_DOM"/>
    <property type="match status" value="1"/>
</dbReference>
<dbReference type="Proteomes" id="UP000324897">
    <property type="component" value="Chromosome 2"/>
</dbReference>
<keyword evidence="7 9" id="KW-0472">Membrane</keyword>
<dbReference type="InterPro" id="IPR000719">
    <property type="entry name" value="Prot_kinase_dom"/>
</dbReference>
<comment type="caution">
    <text evidence="11">The sequence shown here is derived from an EMBL/GenBank/DDBJ whole genome shotgun (WGS) entry which is preliminary data.</text>
</comment>
<evidence type="ECO:0000256" key="4">
    <source>
        <dbReference type="ARBA" id="ARBA00022729"/>
    </source>
</evidence>
<dbReference type="Pfam" id="PF00560">
    <property type="entry name" value="LRR_1"/>
    <property type="match status" value="1"/>
</dbReference>
<evidence type="ECO:0000256" key="2">
    <source>
        <dbReference type="ARBA" id="ARBA00022614"/>
    </source>
</evidence>
<dbReference type="FunFam" id="3.30.200.20:FF:000432">
    <property type="entry name" value="LRR receptor-like serine/threonine-protein kinase EFR"/>
    <property type="match status" value="1"/>
</dbReference>
<dbReference type="InterPro" id="IPR032675">
    <property type="entry name" value="LRR_dom_sf"/>
</dbReference>
<gene>
    <name evidence="11" type="ORF">EJB05_29128</name>
</gene>
<feature type="non-terminal residue" evidence="11">
    <location>
        <position position="1"/>
    </location>
</feature>
<dbReference type="GO" id="GO:0004672">
    <property type="term" value="F:protein kinase activity"/>
    <property type="evidence" value="ECO:0007669"/>
    <property type="project" value="InterPro"/>
</dbReference>
<keyword evidence="2" id="KW-0433">Leucine-rich repeat</keyword>
<evidence type="ECO:0000256" key="3">
    <source>
        <dbReference type="ARBA" id="ARBA00022692"/>
    </source>
</evidence>
<feature type="domain" description="Protein kinase" evidence="10">
    <location>
        <begin position="331"/>
        <end position="608"/>
    </location>
</feature>
<feature type="transmembrane region" description="Helical" evidence="9">
    <location>
        <begin position="274"/>
        <end position="298"/>
    </location>
</feature>
<organism evidence="11 12">
    <name type="scientific">Eragrostis curvula</name>
    <name type="common">weeping love grass</name>
    <dbReference type="NCBI Taxonomy" id="38414"/>
    <lineage>
        <taxon>Eukaryota</taxon>
        <taxon>Viridiplantae</taxon>
        <taxon>Streptophyta</taxon>
        <taxon>Embryophyta</taxon>
        <taxon>Tracheophyta</taxon>
        <taxon>Spermatophyta</taxon>
        <taxon>Magnoliopsida</taxon>
        <taxon>Liliopsida</taxon>
        <taxon>Poales</taxon>
        <taxon>Poaceae</taxon>
        <taxon>PACMAD clade</taxon>
        <taxon>Chloridoideae</taxon>
        <taxon>Eragrostideae</taxon>
        <taxon>Eragrostidinae</taxon>
        <taxon>Eragrostis</taxon>
    </lineage>
</organism>
<name>A0A5J9UT55_9POAL</name>
<evidence type="ECO:0000256" key="7">
    <source>
        <dbReference type="ARBA" id="ARBA00023136"/>
    </source>
</evidence>
<evidence type="ECO:0000256" key="8">
    <source>
        <dbReference type="ARBA" id="ARBA00023180"/>
    </source>
</evidence>
<sequence>MNKFQARTKHDWEFMISLANCTELKGLPVAGNQLEGPNQLTGGFPSGIENLRSLIILGLDYNQFTGVVPQWLGSLRTLQKLSLSTNMFIRSIPSSLLVELLGTNQFSGHIPTILENLQTLATVTISTNNLLGWVPGEIFGIPTIAQIEFSFNNLDGEIPAEVANAKQLMYFDVSSNKLSGDIPSTLGNCESLEEIELGHNSFSGSILTSLGPLKFSTFSQQLNGVHLGNLQLLEQLDLSFIHLNGEDLCGGLLELHLSPCSVVPLRSTSHKVSVVLKIVIPVAVVVSVVVAISVLLFLRRKQKTKSIHLPSYGSESPRVSYSDLVRATEGFSTSKLIGKGRYDSVYQGILFQDGHVVSIEVFSLETRGALRGFIAECKALRNVRHRNLVQLFTACSCVDSNGNDFKALVYEFMPQGDLHNLLYSTGDNEDSSYLNYISLAQRLSIVVDVQMHWHIHTIITKRNNCSLSYFAHSNSTSSLAINGTIGYVAPECAGGGQVSAAADVYSFGVVLLDIFIRKKPTDVLYKDGMSIAKFTEINFPYDVLQMGDSQVLQDLDISQDTKMAIADTGAAILLSVLDIGVCCTKPQINMQEVAAKLHGIKDAYLTGN</sequence>
<keyword evidence="4" id="KW-0732">Signal</keyword>
<dbReference type="Gramene" id="TVU26574">
    <property type="protein sequence ID" value="TVU26574"/>
    <property type="gene ID" value="EJB05_29128"/>
</dbReference>
<proteinExistence type="predicted"/>
<dbReference type="SUPFAM" id="SSF52058">
    <property type="entry name" value="L domain-like"/>
    <property type="match status" value="1"/>
</dbReference>